<organism evidence="2 3">
    <name type="scientific">Suilimivivens aceti</name>
    <dbReference type="NCBI Taxonomy" id="2981774"/>
    <lineage>
        <taxon>Bacteria</taxon>
        <taxon>Bacillati</taxon>
        <taxon>Bacillota</taxon>
        <taxon>Clostridia</taxon>
        <taxon>Lachnospirales</taxon>
        <taxon>Lachnospiraceae</taxon>
        <taxon>Suilimivivens</taxon>
    </lineage>
</organism>
<dbReference type="Pfam" id="PF03961">
    <property type="entry name" value="FapA"/>
    <property type="match status" value="1"/>
</dbReference>
<proteinExistence type="predicted"/>
<evidence type="ECO:0000313" key="2">
    <source>
        <dbReference type="EMBL" id="MCU6743624.1"/>
    </source>
</evidence>
<dbReference type="Proteomes" id="UP001652432">
    <property type="component" value="Unassembled WGS sequence"/>
</dbReference>
<protein>
    <submittedName>
        <fullName evidence="2">FapA family protein</fullName>
    </submittedName>
</protein>
<comment type="caution">
    <text evidence="2">The sequence shown here is derived from an EMBL/GenBank/DDBJ whole genome shotgun (WGS) entry which is preliminary data.</text>
</comment>
<dbReference type="PANTHER" id="PTHR38032">
    <property type="entry name" value="POLYMERASE-RELATED"/>
    <property type="match status" value="1"/>
</dbReference>
<evidence type="ECO:0000313" key="3">
    <source>
        <dbReference type="Proteomes" id="UP001652432"/>
    </source>
</evidence>
<sequence>MKNGYFQLVCGPQGTGLKVFAPKDGGEAVNVKEVMEYLTRNQIPYDTPALSKGLQNAAASRQEIYLLMLNREACKEVNESYSLLASEDRMSVIVRFYPASENGESLKPQELIRDLTFKRITYGVRRNEIFDFLSHVRYCTDLQAATGKAPRNGSDARIEYYFQTDKKARPTLKEDGSVDFFHLNTINHCKKGDVLARLYPEDRGEAGSTVYGEKIPPREVKAGVLHYGRNISISEDKTVLTAETDGHVMLVEGSVFVSDVLEVENVDTSTGNLDYEGSVRINGNVCANFEVRARGDIEVTGIVEGAGLFAGGNIIIARGMNGMAKGELQAGGNIVAKFLENARVSAGGSVSTESILHSRVTAGTQIVVTGKRGFITGGKVCATSLIQVKTLGSPMGTDTVVEVGMDPLKKARLQELQKQVTESSRMIAQIQPVLAALSKKMAQGVKLRPDQLKGFQEMVQQEKQLKEIVANNNEELTGLQSVLQESSGAKVEVSGEVYAGTKICISDVSLVVKESMRHCKFKKEQGDVKMSAL</sequence>
<dbReference type="EMBL" id="JAOQKJ010000003">
    <property type="protein sequence ID" value="MCU6743624.1"/>
    <property type="molecule type" value="Genomic_DNA"/>
</dbReference>
<dbReference type="PANTHER" id="PTHR38032:SF1">
    <property type="entry name" value="RNA-BINDING PROTEIN KHPB N-TERMINAL DOMAIN-CONTAINING PROTEIN"/>
    <property type="match status" value="1"/>
</dbReference>
<gene>
    <name evidence="2" type="ORF">OCV77_03760</name>
</gene>
<dbReference type="InterPro" id="IPR005646">
    <property type="entry name" value="FapA"/>
</dbReference>
<feature type="domain" description="Flagellar Assembly Protein A N-terminal region" evidence="1">
    <location>
        <begin position="84"/>
        <end position="252"/>
    </location>
</feature>
<keyword evidence="3" id="KW-1185">Reference proteome</keyword>
<name>A0ABT2T042_9FIRM</name>
<reference evidence="2 3" key="1">
    <citation type="journal article" date="2021" name="ISME Commun">
        <title>Automated analysis of genomic sequences facilitates high-throughput and comprehensive description of bacteria.</title>
        <authorList>
            <person name="Hitch T.C.A."/>
        </authorList>
    </citation>
    <scope>NUCLEOTIDE SEQUENCE [LARGE SCALE GENOMIC DNA]</scope>
    <source>
        <strain evidence="2 3">Sanger_18</strain>
    </source>
</reference>
<dbReference type="Pfam" id="PF20250">
    <property type="entry name" value="FapA_N"/>
    <property type="match status" value="1"/>
</dbReference>
<dbReference type="InterPro" id="IPR046866">
    <property type="entry name" value="FapA_N"/>
</dbReference>
<dbReference type="RefSeq" id="WP_262573455.1">
    <property type="nucleotide sequence ID" value="NZ_JAOQKJ010000003.1"/>
</dbReference>
<dbReference type="InterPro" id="IPR046865">
    <property type="entry name" value="FapA_b_solenoid"/>
</dbReference>
<accession>A0ABT2T042</accession>
<evidence type="ECO:0000259" key="1">
    <source>
        <dbReference type="Pfam" id="PF20250"/>
    </source>
</evidence>